<dbReference type="GO" id="GO:0005886">
    <property type="term" value="C:plasma membrane"/>
    <property type="evidence" value="ECO:0007669"/>
    <property type="project" value="TreeGrafter"/>
</dbReference>
<sequence>MSRAERQPDYLIVAYIVVPTTILILLLLLLYVTCSKRFRLNWYERFLLEEKSSDKKLSEAKNIKLPQKASVTNILSSIGVGKERRYSRVHFKTEWMPVSRKMGSSPSSPTRDVSEKFWVPPAVLERKRAQSLVPIVPHHDSDDEGSSGNVTPGSISGFRDSSSSFSFANDGLPPLPSQRQRRASMQDAIDLKKIDAKLYDRKQLCRQHSLTSNEEENLGAINCSLQYNKETHLLSVNIIQAEDLVACDVITGTSNPYCKVSLLPDHKSQLQTRVHKKTLAPKFDEEFIFDISPSKLPNCYLEILVLNYDQFSTHDCIGQVKIALLDSLNLTDKVVMWKGISPYQEEGNKTKDVGEIMFSLSYLSSAERLTVVVMKARNLKLAADESKLLDPYVKVSILCDGKRIKKKKTSTVHVTHEPIWNEALVFNIGKELLKRLSAEFQIFHDNTIGNDELVGRMKIGYDTQGDGKIHWNDLMAGNSAVPRWHELQE</sequence>
<keyword evidence="1" id="KW-0677">Repeat</keyword>
<feature type="domain" description="C2" evidence="4">
    <location>
        <begin position="217"/>
        <end position="338"/>
    </location>
</feature>
<dbReference type="GO" id="GO:0070382">
    <property type="term" value="C:exocytic vesicle"/>
    <property type="evidence" value="ECO:0007669"/>
    <property type="project" value="TreeGrafter"/>
</dbReference>
<evidence type="ECO:0000259" key="4">
    <source>
        <dbReference type="PROSITE" id="PS50004"/>
    </source>
</evidence>
<dbReference type="CDD" id="cd00276">
    <property type="entry name" value="C2B_Synaptotagmin"/>
    <property type="match status" value="1"/>
</dbReference>
<evidence type="ECO:0000313" key="6">
    <source>
        <dbReference type="Proteomes" id="UP000507470"/>
    </source>
</evidence>
<dbReference type="InterPro" id="IPR035892">
    <property type="entry name" value="C2_domain_sf"/>
</dbReference>
<protein>
    <submittedName>
        <fullName evidence="5">SYT6</fullName>
    </submittedName>
</protein>
<evidence type="ECO:0000256" key="3">
    <source>
        <dbReference type="SAM" id="Phobius"/>
    </source>
</evidence>
<dbReference type="AlphaFoldDB" id="A0A6J8ETA6"/>
<dbReference type="PANTHER" id="PTHR10024">
    <property type="entry name" value="SYNAPTOTAGMIN"/>
    <property type="match status" value="1"/>
</dbReference>
<feature type="domain" description="C2" evidence="4">
    <location>
        <begin position="352"/>
        <end position="485"/>
    </location>
</feature>
<dbReference type="PANTHER" id="PTHR10024:SF383">
    <property type="entry name" value="C2 DOMAIN-CONTAINING PROTEIN"/>
    <property type="match status" value="1"/>
</dbReference>
<accession>A0A6J8ETA6</accession>
<dbReference type="GO" id="GO:0017156">
    <property type="term" value="P:calcium-ion regulated exocytosis"/>
    <property type="evidence" value="ECO:0007669"/>
    <property type="project" value="TreeGrafter"/>
</dbReference>
<dbReference type="PRINTS" id="PR00399">
    <property type="entry name" value="SYNAPTOTAGMN"/>
</dbReference>
<dbReference type="SUPFAM" id="SSF49562">
    <property type="entry name" value="C2 domain (Calcium/lipid-binding domain, CaLB)"/>
    <property type="match status" value="2"/>
</dbReference>
<dbReference type="GO" id="GO:0005544">
    <property type="term" value="F:calcium-dependent phospholipid binding"/>
    <property type="evidence" value="ECO:0007669"/>
    <property type="project" value="TreeGrafter"/>
</dbReference>
<organism evidence="5 6">
    <name type="scientific">Mytilus coruscus</name>
    <name type="common">Sea mussel</name>
    <dbReference type="NCBI Taxonomy" id="42192"/>
    <lineage>
        <taxon>Eukaryota</taxon>
        <taxon>Metazoa</taxon>
        <taxon>Spiralia</taxon>
        <taxon>Lophotrochozoa</taxon>
        <taxon>Mollusca</taxon>
        <taxon>Bivalvia</taxon>
        <taxon>Autobranchia</taxon>
        <taxon>Pteriomorphia</taxon>
        <taxon>Mytilida</taxon>
        <taxon>Mytiloidea</taxon>
        <taxon>Mytilidae</taxon>
        <taxon>Mytilinae</taxon>
        <taxon>Mytilus</taxon>
    </lineage>
</organism>
<dbReference type="InterPro" id="IPR001565">
    <property type="entry name" value="Synaptotagmin"/>
</dbReference>
<feature type="transmembrane region" description="Helical" evidence="3">
    <location>
        <begin position="12"/>
        <end position="32"/>
    </location>
</feature>
<feature type="region of interest" description="Disordered" evidence="2">
    <location>
        <begin position="136"/>
        <end position="155"/>
    </location>
</feature>
<gene>
    <name evidence="5" type="ORF">MCOR_55105</name>
</gene>
<proteinExistence type="predicted"/>
<dbReference type="GO" id="GO:0000149">
    <property type="term" value="F:SNARE binding"/>
    <property type="evidence" value="ECO:0007669"/>
    <property type="project" value="TreeGrafter"/>
</dbReference>
<dbReference type="SMART" id="SM00239">
    <property type="entry name" value="C2"/>
    <property type="match status" value="2"/>
</dbReference>
<dbReference type="Pfam" id="PF00168">
    <property type="entry name" value="C2"/>
    <property type="match status" value="2"/>
</dbReference>
<dbReference type="InterPro" id="IPR000008">
    <property type="entry name" value="C2_dom"/>
</dbReference>
<keyword evidence="3" id="KW-0472">Membrane</keyword>
<evidence type="ECO:0000313" key="5">
    <source>
        <dbReference type="EMBL" id="CAC5423103.1"/>
    </source>
</evidence>
<dbReference type="Gene3D" id="2.60.40.150">
    <property type="entry name" value="C2 domain"/>
    <property type="match status" value="2"/>
</dbReference>
<dbReference type="PROSITE" id="PS50004">
    <property type="entry name" value="C2"/>
    <property type="match status" value="2"/>
</dbReference>
<keyword evidence="6" id="KW-1185">Reference proteome</keyword>
<keyword evidence="3" id="KW-0812">Transmembrane</keyword>
<reference evidence="5 6" key="1">
    <citation type="submission" date="2020-06" db="EMBL/GenBank/DDBJ databases">
        <authorList>
            <person name="Li R."/>
            <person name="Bekaert M."/>
        </authorList>
    </citation>
    <scope>NUCLEOTIDE SEQUENCE [LARGE SCALE GENOMIC DNA]</scope>
    <source>
        <strain evidence="6">wild</strain>
    </source>
</reference>
<dbReference type="EMBL" id="CACVKT020009706">
    <property type="protein sequence ID" value="CAC5423103.1"/>
    <property type="molecule type" value="Genomic_DNA"/>
</dbReference>
<dbReference type="GO" id="GO:0001786">
    <property type="term" value="F:phosphatidylserine binding"/>
    <property type="evidence" value="ECO:0007669"/>
    <property type="project" value="TreeGrafter"/>
</dbReference>
<name>A0A6J8ETA6_MYTCO</name>
<dbReference type="GO" id="GO:0030276">
    <property type="term" value="F:clathrin binding"/>
    <property type="evidence" value="ECO:0007669"/>
    <property type="project" value="TreeGrafter"/>
</dbReference>
<keyword evidence="3" id="KW-1133">Transmembrane helix</keyword>
<dbReference type="OrthoDB" id="67700at2759"/>
<dbReference type="Proteomes" id="UP000507470">
    <property type="component" value="Unassembled WGS sequence"/>
</dbReference>
<evidence type="ECO:0000256" key="1">
    <source>
        <dbReference type="ARBA" id="ARBA00022737"/>
    </source>
</evidence>
<evidence type="ECO:0000256" key="2">
    <source>
        <dbReference type="SAM" id="MobiDB-lite"/>
    </source>
</evidence>
<dbReference type="GO" id="GO:0005509">
    <property type="term" value="F:calcium ion binding"/>
    <property type="evidence" value="ECO:0007669"/>
    <property type="project" value="TreeGrafter"/>
</dbReference>